<dbReference type="Gene3D" id="3.30.300.30">
    <property type="match status" value="1"/>
</dbReference>
<dbReference type="PANTHER" id="PTHR43352">
    <property type="entry name" value="ACETYL-COA SYNTHETASE"/>
    <property type="match status" value="1"/>
</dbReference>
<evidence type="ECO:0000256" key="1">
    <source>
        <dbReference type="ARBA" id="ARBA00022598"/>
    </source>
</evidence>
<evidence type="ECO:0000259" key="3">
    <source>
        <dbReference type="Pfam" id="PF13193"/>
    </source>
</evidence>
<organism evidence="4 5">
    <name type="scientific">Streptomyces vulcanius</name>
    <dbReference type="NCBI Taxonomy" id="1441876"/>
    <lineage>
        <taxon>Bacteria</taxon>
        <taxon>Bacillati</taxon>
        <taxon>Actinomycetota</taxon>
        <taxon>Actinomycetes</taxon>
        <taxon>Kitasatosporales</taxon>
        <taxon>Streptomycetaceae</taxon>
        <taxon>Streptomyces</taxon>
    </lineage>
</organism>
<protein>
    <submittedName>
        <fullName evidence="4">Class I adenylate-forming enzyme family protein</fullName>
    </submittedName>
</protein>
<feature type="domain" description="AMP-binding enzyme C-terminal" evidence="3">
    <location>
        <begin position="399"/>
        <end position="482"/>
    </location>
</feature>
<evidence type="ECO:0000259" key="2">
    <source>
        <dbReference type="Pfam" id="PF00501"/>
    </source>
</evidence>
<proteinExistence type="predicted"/>
<dbReference type="EMBL" id="JBHSFK010000021">
    <property type="protein sequence ID" value="MFC4503547.1"/>
    <property type="molecule type" value="Genomic_DNA"/>
</dbReference>
<dbReference type="InterPro" id="IPR042099">
    <property type="entry name" value="ANL_N_sf"/>
</dbReference>
<dbReference type="Pfam" id="PF13193">
    <property type="entry name" value="AMP-binding_C"/>
    <property type="match status" value="1"/>
</dbReference>
<dbReference type="Gene3D" id="3.40.50.12780">
    <property type="entry name" value="N-terminal domain of ligase-like"/>
    <property type="match status" value="1"/>
</dbReference>
<keyword evidence="5" id="KW-1185">Reference proteome</keyword>
<dbReference type="PANTHER" id="PTHR43352:SF1">
    <property type="entry name" value="ANTHRANILATE--COA LIGASE"/>
    <property type="match status" value="1"/>
</dbReference>
<dbReference type="InterPro" id="IPR045851">
    <property type="entry name" value="AMP-bd_C_sf"/>
</dbReference>
<dbReference type="InterPro" id="IPR000873">
    <property type="entry name" value="AMP-dep_synth/lig_dom"/>
</dbReference>
<dbReference type="Proteomes" id="UP001595839">
    <property type="component" value="Unassembled WGS sequence"/>
</dbReference>
<keyword evidence="1" id="KW-0436">Ligase</keyword>
<reference evidence="5" key="1">
    <citation type="journal article" date="2019" name="Int. J. Syst. Evol. Microbiol.">
        <title>The Global Catalogue of Microorganisms (GCM) 10K type strain sequencing project: providing services to taxonomists for standard genome sequencing and annotation.</title>
        <authorList>
            <consortium name="The Broad Institute Genomics Platform"/>
            <consortium name="The Broad Institute Genome Sequencing Center for Infectious Disease"/>
            <person name="Wu L."/>
            <person name="Ma J."/>
        </authorList>
    </citation>
    <scope>NUCLEOTIDE SEQUENCE [LARGE SCALE GENOMIC DNA]</scope>
    <source>
        <strain evidence="5">CGMCC 4.7177</strain>
    </source>
</reference>
<feature type="domain" description="AMP-dependent synthetase/ligase" evidence="2">
    <location>
        <begin position="16"/>
        <end position="347"/>
    </location>
</feature>
<dbReference type="RefSeq" id="WP_381178885.1">
    <property type="nucleotide sequence ID" value="NZ_JBHSFK010000021.1"/>
</dbReference>
<accession>A0ABV9AXE1</accession>
<evidence type="ECO:0000313" key="5">
    <source>
        <dbReference type="Proteomes" id="UP001595839"/>
    </source>
</evidence>
<dbReference type="InterPro" id="IPR025110">
    <property type="entry name" value="AMP-bd_C"/>
</dbReference>
<comment type="caution">
    <text evidence="4">The sequence shown here is derived from an EMBL/GenBank/DDBJ whole genome shotgun (WGS) entry which is preliminary data.</text>
</comment>
<dbReference type="SUPFAM" id="SSF56801">
    <property type="entry name" value="Acetyl-CoA synthetase-like"/>
    <property type="match status" value="1"/>
</dbReference>
<name>A0ABV9AXE1_9ACTN</name>
<sequence>MSENVTQHLAEHVRDQGWSDRVAFLVDDRDWTFNQVFDGAARVAGVYRAAGLHRGDRVLLALPDSMEMVWCLLGAWQAGLVAVPVNVQMSREDLTRDVTTAEPALAVVDPDTAGWLDTAGLAPTTGFEPLIAGEPDTRFADGGEAPALAHFTSGTTGTPKLCFFLHSNFIGERGSYRDAGPGAVGLSVSRMYFRGGLSVSLFTTLETGQTAVLSRPRATPAAAIELMRRHQVTTLFAQPSFLARLLLEPGCSEVLGRLRRVTCAGEVLSARLREQLVPILGERLVNAYGSTELGGIAFGQPAAYGLPSAVGRAFPDRPVRIVDADGHTLGEGKRGELHIRVPFVARGVPRGSSPVPHQVTDTWWPTGDLASIDEDAVVHVHGRLDDVEVIGGQNVVPGEVERLLESHPRVLEAAVSAVRRRAGDTSLRAYVVAVPETGSGDSIDSDALAAELVDLAQSRLSWYKVPHDVVWLDALPRNGNGKILRRQLRADGNQFV</sequence>
<dbReference type="Pfam" id="PF00501">
    <property type="entry name" value="AMP-binding"/>
    <property type="match status" value="1"/>
</dbReference>
<evidence type="ECO:0000313" key="4">
    <source>
        <dbReference type="EMBL" id="MFC4503547.1"/>
    </source>
</evidence>
<gene>
    <name evidence="4" type="ORF">ACFPIH_29190</name>
</gene>